<dbReference type="SUPFAM" id="SSF56112">
    <property type="entry name" value="Protein kinase-like (PK-like)"/>
    <property type="match status" value="1"/>
</dbReference>
<dbReference type="Gene3D" id="3.90.1200.10">
    <property type="match status" value="1"/>
</dbReference>
<organism evidence="1 2">
    <name type="scientific">Desulfurella multipotens</name>
    <dbReference type="NCBI Taxonomy" id="79269"/>
    <lineage>
        <taxon>Bacteria</taxon>
        <taxon>Pseudomonadati</taxon>
        <taxon>Campylobacterota</taxon>
        <taxon>Desulfurellia</taxon>
        <taxon>Desulfurellales</taxon>
        <taxon>Desulfurellaceae</taxon>
        <taxon>Desulfurella</taxon>
    </lineage>
</organism>
<proteinExistence type="predicted"/>
<gene>
    <name evidence="1" type="ORF">SAMN05660835_01710</name>
</gene>
<keyword evidence="2" id="KW-1185">Reference proteome</keyword>
<accession>A0A1G6R373</accession>
<dbReference type="Proteomes" id="UP000199411">
    <property type="component" value="Unassembled WGS sequence"/>
</dbReference>
<reference evidence="2" key="1">
    <citation type="submission" date="2016-10" db="EMBL/GenBank/DDBJ databases">
        <authorList>
            <person name="Varghese N."/>
            <person name="Submissions S."/>
        </authorList>
    </citation>
    <scope>NUCLEOTIDE SEQUENCE [LARGE SCALE GENOMIC DNA]</scope>
    <source>
        <strain evidence="2">DSM 8415</strain>
    </source>
</reference>
<dbReference type="InterPro" id="IPR011009">
    <property type="entry name" value="Kinase-like_dom_sf"/>
</dbReference>
<protein>
    <recommendedName>
        <fullName evidence="3">Phosphotransferase enzyme family protein</fullName>
    </recommendedName>
</protein>
<dbReference type="OrthoDB" id="179763at2"/>
<dbReference type="AlphaFoldDB" id="A0A1G6R373"/>
<evidence type="ECO:0000313" key="2">
    <source>
        <dbReference type="Proteomes" id="UP000199411"/>
    </source>
</evidence>
<sequence>MSEKYLGILKSDDPLFFYLNKIKELKLHNFVPVDFYLVQSFSNMKTNVYKYTSNFDGTSFVVKFFGKNSTVNKKIAIKRLLWEFNKLKFFQSCSNKKTKVINPYCYLPDIDCALVEPYINGKTLDYYIKSAIEKNEKNKLYKRLELLALLFSCIHKKVNQDNYDMIVEKNYCSKILHTLYKNSLIDKNKMLSIKEKCIKKFSEIRHNTTHIHGDATTTNFIYANGSIYAIDMEKAKIASLELDLGFIVAELKHHFMLFGQKDNDASEYISFFLNNYCLLSSRNINDIENNLEIFISLGLFRIARNMYLDANYRKLLVKKAIDLIQ</sequence>
<dbReference type="EMBL" id="FMYU01000014">
    <property type="protein sequence ID" value="SDC98515.1"/>
    <property type="molecule type" value="Genomic_DNA"/>
</dbReference>
<name>A0A1G6R373_9BACT</name>
<evidence type="ECO:0000313" key="1">
    <source>
        <dbReference type="EMBL" id="SDC98515.1"/>
    </source>
</evidence>
<evidence type="ECO:0008006" key="3">
    <source>
        <dbReference type="Google" id="ProtNLM"/>
    </source>
</evidence>
<dbReference type="RefSeq" id="WP_025392244.1">
    <property type="nucleotide sequence ID" value="NZ_FMYU01000014.1"/>
</dbReference>